<dbReference type="InterPro" id="IPR008969">
    <property type="entry name" value="CarboxyPept-like_regulatory"/>
</dbReference>
<protein>
    <submittedName>
        <fullName evidence="9">SusC/RagA family TonB-linked outer membrane protein</fullName>
    </submittedName>
</protein>
<dbReference type="InterPro" id="IPR039426">
    <property type="entry name" value="TonB-dep_rcpt-like"/>
</dbReference>
<dbReference type="Proteomes" id="UP000251889">
    <property type="component" value="Unassembled WGS sequence"/>
</dbReference>
<keyword evidence="3 7" id="KW-1134">Transmembrane beta strand</keyword>
<organism evidence="9 10">
    <name type="scientific">Pseudochryseolinea flava</name>
    <dbReference type="NCBI Taxonomy" id="2059302"/>
    <lineage>
        <taxon>Bacteria</taxon>
        <taxon>Pseudomonadati</taxon>
        <taxon>Bacteroidota</taxon>
        <taxon>Cytophagia</taxon>
        <taxon>Cytophagales</taxon>
        <taxon>Fulvivirgaceae</taxon>
        <taxon>Pseudochryseolinea</taxon>
    </lineage>
</organism>
<dbReference type="Gene3D" id="2.40.170.20">
    <property type="entry name" value="TonB-dependent receptor, beta-barrel domain"/>
    <property type="match status" value="1"/>
</dbReference>
<evidence type="ECO:0000256" key="5">
    <source>
        <dbReference type="ARBA" id="ARBA00023136"/>
    </source>
</evidence>
<dbReference type="GO" id="GO:0009279">
    <property type="term" value="C:cell outer membrane"/>
    <property type="evidence" value="ECO:0007669"/>
    <property type="project" value="UniProtKB-SubCell"/>
</dbReference>
<dbReference type="InterPro" id="IPR036942">
    <property type="entry name" value="Beta-barrel_TonB_sf"/>
</dbReference>
<dbReference type="InterPro" id="IPR023997">
    <property type="entry name" value="TonB-dep_OMP_SusC/RagA_CS"/>
</dbReference>
<evidence type="ECO:0000313" key="10">
    <source>
        <dbReference type="Proteomes" id="UP000251889"/>
    </source>
</evidence>
<dbReference type="InterPro" id="IPR023996">
    <property type="entry name" value="TonB-dep_OMP_SusC/RagA"/>
</dbReference>
<evidence type="ECO:0000259" key="8">
    <source>
        <dbReference type="Pfam" id="PF07715"/>
    </source>
</evidence>
<name>A0A364Y9C8_9BACT</name>
<dbReference type="Pfam" id="PF07715">
    <property type="entry name" value="Plug"/>
    <property type="match status" value="1"/>
</dbReference>
<dbReference type="InterPro" id="IPR037066">
    <property type="entry name" value="Plug_dom_sf"/>
</dbReference>
<evidence type="ECO:0000256" key="6">
    <source>
        <dbReference type="ARBA" id="ARBA00023237"/>
    </source>
</evidence>
<dbReference type="FunFam" id="2.170.130.10:FF:000003">
    <property type="entry name" value="SusC/RagA family TonB-linked outer membrane protein"/>
    <property type="match status" value="1"/>
</dbReference>
<dbReference type="PROSITE" id="PS52016">
    <property type="entry name" value="TONB_DEPENDENT_REC_3"/>
    <property type="match status" value="1"/>
</dbReference>
<keyword evidence="6 7" id="KW-0998">Cell outer membrane</keyword>
<dbReference type="Gene3D" id="2.170.130.10">
    <property type="entry name" value="TonB-dependent receptor, plug domain"/>
    <property type="match status" value="1"/>
</dbReference>
<gene>
    <name evidence="9" type="ORF">DQQ10_06990</name>
</gene>
<accession>A0A364Y9C8</accession>
<dbReference type="EMBL" id="QMFY01000002">
    <property type="protein sequence ID" value="RAW02430.1"/>
    <property type="molecule type" value="Genomic_DNA"/>
</dbReference>
<dbReference type="OrthoDB" id="9768177at2"/>
<dbReference type="Gene3D" id="2.60.40.1120">
    <property type="entry name" value="Carboxypeptidase-like, regulatory domain"/>
    <property type="match status" value="1"/>
</dbReference>
<evidence type="ECO:0000256" key="1">
    <source>
        <dbReference type="ARBA" id="ARBA00004571"/>
    </source>
</evidence>
<keyword evidence="10" id="KW-1185">Reference proteome</keyword>
<dbReference type="AlphaFoldDB" id="A0A364Y9C8"/>
<evidence type="ECO:0000313" key="9">
    <source>
        <dbReference type="EMBL" id="RAW02430.1"/>
    </source>
</evidence>
<dbReference type="NCBIfam" id="TIGR04056">
    <property type="entry name" value="OMP_RagA_SusC"/>
    <property type="match status" value="1"/>
</dbReference>
<dbReference type="SUPFAM" id="SSF49464">
    <property type="entry name" value="Carboxypeptidase regulatory domain-like"/>
    <property type="match status" value="1"/>
</dbReference>
<dbReference type="NCBIfam" id="TIGR04057">
    <property type="entry name" value="SusC_RagA_signa"/>
    <property type="match status" value="1"/>
</dbReference>
<evidence type="ECO:0000256" key="2">
    <source>
        <dbReference type="ARBA" id="ARBA00022448"/>
    </source>
</evidence>
<dbReference type="InterPro" id="IPR012910">
    <property type="entry name" value="Plug_dom"/>
</dbReference>
<sequence length="1058" mass="117191">MLITVVGYAQQNSGRTISGKVVDENGSGMPGVSISIAGTSTGTQSDADGSYQLVVPGTETVLHVSFIGYVTQDITVGERTSIDITMAPDVTSLQEVVVVGYGVQRKESVVSAVSSVDPQKLKSATGNLTNSLAGRVSGMIAYQTSGEPGLGTDNAAFYIRGLSTFGSGKSDPLILIDNVESTPTDLARLQTDDIASFSVLKDASAAAVYGSRGANGVIIVITKLGVPGKTRFNFRAETTMSSNTRNYKLTDNISYMRDANEAALTRNYDNGVPYSENKIAHTAAGDDPYLYPNNNWLDQLIRDYTINQRYNLNISGGDEKSSYYIAGTYNVDNGILKVDPLNDFNSNIKLKNYAIRSNITVDFTKTTEFILRLYAQFDDYIGPVGGGARTFINALSANPVMFPAVYPKSKLPFVNHPLFGSAPTELATPGQGGTLYINPYAEMVRGYQTYKKSNVNPQIEIKQDLGFITQGLSASAMGYLQRYMYYSVARAYDPFYYEAVVNPIIPSEYAVSVLNGDADDLYAPGTEYLSYYEFPKEVTSKMYVQGSLNYTRAFNKHEFGGLLTGFVSSFESGNSGTVTASLPQRNTVLAGRATYGYDSRYLVEFNFGYNGSERFAKNNRYGFFPSVGVAYNISKEQFFQPITSVVSDLKLRFSYGLVGNDQIGNINDRFFYLSNVNANADGFGARFGDQMGTPLYFRPGYDFIRYGNNNVAWEVSKQTNIGLDFSLFNNELSFIVNAFKTERSNMYLPNPNVESAQGLTTSPAANYGSGETRGVDISMMYNKQISDFNITLSGTFTYSTNKILKTAELQYGPELAHLTRRGHNFSQQWGYIAERLFIDDEEVENSPVQIFDPNQTVRAGDIKYRDITGDGRITPDDMVPIGHPTIPEIIYGIGPSITYKRFDFGFMFQGSARRSFFIDPIKTAPFIEFAGFNDRGDMIAGRGLQSGELQVIHDDHWSEDNRDPYAFWPRLSDQIEWNNVQPSTWWLRNGSFIRLKTVTIGYSFPSIEKLANLKPRVYFSANNLFAISKFDMWDVEMGGNGLGYPLQRVYMLGVQIDL</sequence>
<proteinExistence type="inferred from homology"/>
<evidence type="ECO:0000256" key="4">
    <source>
        <dbReference type="ARBA" id="ARBA00022692"/>
    </source>
</evidence>
<comment type="similarity">
    <text evidence="7">Belongs to the TonB-dependent receptor family.</text>
</comment>
<comment type="subcellular location">
    <subcellularLocation>
        <location evidence="1 7">Cell outer membrane</location>
        <topology evidence="1 7">Multi-pass membrane protein</topology>
    </subcellularLocation>
</comment>
<keyword evidence="4 7" id="KW-0812">Transmembrane</keyword>
<feature type="domain" description="TonB-dependent receptor plug" evidence="8">
    <location>
        <begin position="106"/>
        <end position="217"/>
    </location>
</feature>
<dbReference type="SUPFAM" id="SSF56935">
    <property type="entry name" value="Porins"/>
    <property type="match status" value="1"/>
</dbReference>
<keyword evidence="5 7" id="KW-0472">Membrane</keyword>
<evidence type="ECO:0000256" key="3">
    <source>
        <dbReference type="ARBA" id="ARBA00022452"/>
    </source>
</evidence>
<evidence type="ECO:0000256" key="7">
    <source>
        <dbReference type="PROSITE-ProRule" id="PRU01360"/>
    </source>
</evidence>
<reference evidence="9 10" key="1">
    <citation type="submission" date="2018-06" db="EMBL/GenBank/DDBJ databases">
        <title>Chryseolinea flavus sp. nov., a member of the phylum Bacteroidetes isolated from soil.</title>
        <authorList>
            <person name="Li Y."/>
            <person name="Wang J."/>
        </authorList>
    </citation>
    <scope>NUCLEOTIDE SEQUENCE [LARGE SCALE GENOMIC DNA]</scope>
    <source>
        <strain evidence="9 10">SDU1-6</strain>
    </source>
</reference>
<keyword evidence="2 7" id="KW-0813">Transport</keyword>
<dbReference type="Pfam" id="PF13715">
    <property type="entry name" value="CarbopepD_reg_2"/>
    <property type="match status" value="1"/>
</dbReference>
<comment type="caution">
    <text evidence="9">The sequence shown here is derived from an EMBL/GenBank/DDBJ whole genome shotgun (WGS) entry which is preliminary data.</text>
</comment>